<dbReference type="SUPFAM" id="SSF52833">
    <property type="entry name" value="Thioredoxin-like"/>
    <property type="match status" value="1"/>
</dbReference>
<dbReference type="PANTHER" id="PTHR43110:SF1">
    <property type="entry name" value="THIOL PEROXIDASE"/>
    <property type="match status" value="1"/>
</dbReference>
<dbReference type="InterPro" id="IPR024706">
    <property type="entry name" value="Peroxiredoxin_AhpC-typ"/>
</dbReference>
<feature type="domain" description="Thioredoxin" evidence="15">
    <location>
        <begin position="6"/>
        <end position="156"/>
    </location>
</feature>
<evidence type="ECO:0000256" key="3">
    <source>
        <dbReference type="ARBA" id="ARBA00023002"/>
    </source>
</evidence>
<evidence type="ECO:0000256" key="8">
    <source>
        <dbReference type="ARBA" id="ARBA00060973"/>
    </source>
</evidence>
<organism evidence="16 17">
    <name type="scientific">Flexivirga caeni</name>
    <dbReference type="NCBI Taxonomy" id="2294115"/>
    <lineage>
        <taxon>Bacteria</taxon>
        <taxon>Bacillati</taxon>
        <taxon>Actinomycetota</taxon>
        <taxon>Actinomycetes</taxon>
        <taxon>Micrococcales</taxon>
        <taxon>Dermacoccaceae</taxon>
        <taxon>Flexivirga</taxon>
    </lineage>
</organism>
<evidence type="ECO:0000313" key="17">
    <source>
        <dbReference type="Proteomes" id="UP000271678"/>
    </source>
</evidence>
<dbReference type="PROSITE" id="PS51352">
    <property type="entry name" value="THIOREDOXIN_2"/>
    <property type="match status" value="1"/>
</dbReference>
<dbReference type="Pfam" id="PF00578">
    <property type="entry name" value="AhpC-TSA"/>
    <property type="match status" value="1"/>
</dbReference>
<reference evidence="16 17" key="1">
    <citation type="submission" date="2018-11" db="EMBL/GenBank/DDBJ databases">
        <title>Draft genome of Simplicispira Flexivirga sp. BO-16.</title>
        <authorList>
            <person name="Im W.T."/>
        </authorList>
    </citation>
    <scope>NUCLEOTIDE SEQUENCE [LARGE SCALE GENOMIC DNA]</scope>
    <source>
        <strain evidence="16 17">BO-16</strain>
    </source>
</reference>
<dbReference type="FunFam" id="3.40.30.10:FF:000118">
    <property type="entry name" value="Peroxiredoxin AhpE"/>
    <property type="match status" value="1"/>
</dbReference>
<keyword evidence="4" id="KW-0676">Redox-active center</keyword>
<dbReference type="GO" id="GO:0004601">
    <property type="term" value="F:peroxidase activity"/>
    <property type="evidence" value="ECO:0007669"/>
    <property type="project" value="UniProtKB-KW"/>
</dbReference>
<feature type="active site" description="Cysteine sulfenic acid (-SOH) intermediate; for peroxidase activity" evidence="14">
    <location>
        <position position="49"/>
    </location>
</feature>
<name>A0A3M9M4P4_9MICO</name>
<dbReference type="CDD" id="cd03018">
    <property type="entry name" value="PRX_AhpE_like"/>
    <property type="match status" value="1"/>
</dbReference>
<protein>
    <recommendedName>
        <fullName evidence="11">Alkyl hydroperoxide reductase E</fullName>
        <ecNumber evidence="10">1.11.1.29</ecNumber>
    </recommendedName>
    <alternativeName>
        <fullName evidence="12">Mycoredoxin-dependent peroxiredoxin</fullName>
    </alternativeName>
    <alternativeName>
        <fullName evidence="13">Peroxiredoxin AhpE</fullName>
    </alternativeName>
    <alternativeName>
        <fullName evidence="5">Thioredoxin peroxidase</fullName>
    </alternativeName>
</protein>
<dbReference type="EMBL" id="RJJQ01000016">
    <property type="protein sequence ID" value="RNI20510.1"/>
    <property type="molecule type" value="Genomic_DNA"/>
</dbReference>
<keyword evidence="1" id="KW-0575">Peroxidase</keyword>
<proteinExistence type="inferred from homology"/>
<comment type="similarity">
    <text evidence="8">Belongs to the peroxiredoxin family. AhpE subfamily.</text>
</comment>
<dbReference type="Gene3D" id="3.40.30.10">
    <property type="entry name" value="Glutaredoxin"/>
    <property type="match status" value="1"/>
</dbReference>
<dbReference type="InterPro" id="IPR000866">
    <property type="entry name" value="AhpC/TSA"/>
</dbReference>
<keyword evidence="3" id="KW-0560">Oxidoreductase</keyword>
<dbReference type="PIRSF" id="PIRSF000239">
    <property type="entry name" value="AHPC"/>
    <property type="match status" value="1"/>
</dbReference>
<evidence type="ECO:0000256" key="13">
    <source>
        <dbReference type="ARBA" id="ARBA00083736"/>
    </source>
</evidence>
<keyword evidence="2" id="KW-0049">Antioxidant</keyword>
<dbReference type="InterPro" id="IPR013766">
    <property type="entry name" value="Thioredoxin_domain"/>
</dbReference>
<evidence type="ECO:0000256" key="10">
    <source>
        <dbReference type="ARBA" id="ARBA00067009"/>
    </source>
</evidence>
<evidence type="ECO:0000256" key="9">
    <source>
        <dbReference type="ARBA" id="ARBA00065226"/>
    </source>
</evidence>
<dbReference type="InterPro" id="IPR050455">
    <property type="entry name" value="Tpx_Peroxidase_subfamily"/>
</dbReference>
<dbReference type="Proteomes" id="UP000271678">
    <property type="component" value="Unassembled WGS sequence"/>
</dbReference>
<evidence type="ECO:0000259" key="15">
    <source>
        <dbReference type="PROSITE" id="PS51352"/>
    </source>
</evidence>
<dbReference type="RefSeq" id="WP_123272267.1">
    <property type="nucleotide sequence ID" value="NZ_RJJQ01000016.1"/>
</dbReference>
<accession>A0A3M9M4P4</accession>
<evidence type="ECO:0000256" key="12">
    <source>
        <dbReference type="ARBA" id="ARBA00082991"/>
    </source>
</evidence>
<evidence type="ECO:0000256" key="6">
    <source>
        <dbReference type="ARBA" id="ARBA00052774"/>
    </source>
</evidence>
<gene>
    <name evidence="16" type="ORF">EFY87_14890</name>
</gene>
<dbReference type="AlphaFoldDB" id="A0A3M9M4P4"/>
<evidence type="ECO:0000256" key="7">
    <source>
        <dbReference type="ARBA" id="ARBA00056930"/>
    </source>
</evidence>
<comment type="catalytic activity">
    <reaction evidence="6">
        <text>[mycoredoxin]-L-dithiol + a hydroperoxide = [mycoredoxin]-L-disulfide + an alcohol + H2O</text>
        <dbReference type="Rhea" id="RHEA:62640"/>
        <dbReference type="Rhea" id="RHEA-COMP:16137"/>
        <dbReference type="Rhea" id="RHEA-COMP:16138"/>
        <dbReference type="ChEBI" id="CHEBI:15377"/>
        <dbReference type="ChEBI" id="CHEBI:29950"/>
        <dbReference type="ChEBI" id="CHEBI:30879"/>
        <dbReference type="ChEBI" id="CHEBI:35924"/>
        <dbReference type="ChEBI" id="CHEBI:50058"/>
        <dbReference type="EC" id="1.11.1.29"/>
    </reaction>
</comment>
<evidence type="ECO:0000256" key="2">
    <source>
        <dbReference type="ARBA" id="ARBA00022862"/>
    </source>
</evidence>
<sequence length="156" mass="16862">MTDAPAEVGAPAPAFALKNQHGEDVSLIERVADRPVLLVFYPFAWSGICTGELCAIRDDLSGYTGDGAVDVLAISCDPMFTLRAWADAQHYDFELLSDFWPHGQVARDYGVFNADAGMAVRGTFLIDTTGTVRWSQVNAPGEARDFAGYREALAGL</sequence>
<dbReference type="InterPro" id="IPR036249">
    <property type="entry name" value="Thioredoxin-like_sf"/>
</dbReference>
<comment type="subunit">
    <text evidence="9">Homodimer. Forms both dimers and octamers; a tightly-associated dimer and a ring-like octamer.</text>
</comment>
<evidence type="ECO:0000256" key="4">
    <source>
        <dbReference type="ARBA" id="ARBA00023284"/>
    </source>
</evidence>
<dbReference type="PANTHER" id="PTHR43110">
    <property type="entry name" value="THIOL PEROXIDASE"/>
    <property type="match status" value="1"/>
</dbReference>
<dbReference type="OrthoDB" id="9812811at2"/>
<evidence type="ECO:0000256" key="5">
    <source>
        <dbReference type="ARBA" id="ARBA00032824"/>
    </source>
</evidence>
<evidence type="ECO:0000313" key="16">
    <source>
        <dbReference type="EMBL" id="RNI20510.1"/>
    </source>
</evidence>
<dbReference type="EC" id="1.11.1.29" evidence="10"/>
<evidence type="ECO:0000256" key="14">
    <source>
        <dbReference type="PIRSR" id="PIRSR000239-1"/>
    </source>
</evidence>
<keyword evidence="17" id="KW-1185">Reference proteome</keyword>
<comment type="function">
    <text evidence="7">Thiol-specific peroxidase that catalyzes the reduction of hydrogen peroxide and organic hydroperoxides to water and alcohols, respectively. Plays a role in cell protection against oxidative stress by detoxifying peroxides. May represent an important antioxidant defense against cytotoxic peroxides, especially peroxynitrite, which can be formed by activated macrophages during infection.</text>
</comment>
<evidence type="ECO:0000256" key="1">
    <source>
        <dbReference type="ARBA" id="ARBA00022559"/>
    </source>
</evidence>
<comment type="caution">
    <text evidence="16">The sequence shown here is derived from an EMBL/GenBank/DDBJ whole genome shotgun (WGS) entry which is preliminary data.</text>
</comment>
<evidence type="ECO:0000256" key="11">
    <source>
        <dbReference type="ARBA" id="ARBA00068979"/>
    </source>
</evidence>